<evidence type="ECO:0000256" key="11">
    <source>
        <dbReference type="ARBA" id="ARBA00023136"/>
    </source>
</evidence>
<feature type="transmembrane region" description="Helical" evidence="12">
    <location>
        <begin position="555"/>
        <end position="577"/>
    </location>
</feature>
<feature type="domain" description="Glycosyltransferase 2-like" evidence="13">
    <location>
        <begin position="230"/>
        <end position="426"/>
    </location>
</feature>
<name>A0ABZ2TKN2_9RHOB</name>
<protein>
    <recommendedName>
        <fullName evidence="4">Glucans biosynthesis glucosyltransferase H</fullName>
    </recommendedName>
</protein>
<dbReference type="PANTHER" id="PTHR43867:SF5">
    <property type="entry name" value="GLUCANS BIOSYNTHESIS GLUCOSYLTRANSFERASE H"/>
    <property type="match status" value="1"/>
</dbReference>
<keyword evidence="9 12" id="KW-0812">Transmembrane</keyword>
<evidence type="ECO:0000256" key="6">
    <source>
        <dbReference type="ARBA" id="ARBA00022519"/>
    </source>
</evidence>
<evidence type="ECO:0000256" key="2">
    <source>
        <dbReference type="ARBA" id="ARBA00005001"/>
    </source>
</evidence>
<sequence length="611" mass="67883">MKDVPFVPEPMAETVPLDGAQVKNAPDLRLVDTGDTNARAIRRRRLAVLTANVITVALLFGAMTTFLSFGGLIWIEWAMLVAYALTLPWLSIGMWNALLGLWLDLKHSDQAAVVVNPALGRITGQEPIATRIAVVMPLRNEDPAPSLHRLRGLQDELAHTPWAKHFDFYVLSDTDNPAIALREEAGVAQWRRARPEIKVHYHRRSENTGYKAGNIAEFLDRSGAEYDFFLPLDADSVMGAETVLRLVRVMQVSPEIGMLQSLVTGLPSKTFFTRAFQFGMRHGMRSYTLGAAWWQADCGPNWGHNILIRTAPFHAHCMLPKLPGKGPLSGYVLSHDQLEAALMRRAGFETRVLAEESDSHEENPPSLADFIRRELRWCNGNMQYFKLLGLPGLTLTSRVQLYLAIQMYLAAPAWMLFVLLGAGLAAMPAQVVGAPLWFGLSLFAIVLVLNLMPKMMGLAQILVNKTRADAYGGRRLVSLSGLVEILVSMLMAPIVAFGLSVFVLGLFFNHRVGWDAQQRHRDRLEWTEAARVLWPQTLAGLALTVWLAVLVPWALIFGAPMLIALSLAIPIAVVTTLPKLSRWSISNGLFDIPEDRQTDSERERPLKADIA</sequence>
<dbReference type="NCBIfam" id="NF003958">
    <property type="entry name" value="PRK05454.2-1"/>
    <property type="match status" value="1"/>
</dbReference>
<dbReference type="InterPro" id="IPR029044">
    <property type="entry name" value="Nucleotide-diphossugar_trans"/>
</dbReference>
<evidence type="ECO:0000313" key="15">
    <source>
        <dbReference type="Proteomes" id="UP001281305"/>
    </source>
</evidence>
<evidence type="ECO:0000256" key="3">
    <source>
        <dbReference type="ARBA" id="ARBA00009337"/>
    </source>
</evidence>
<organism evidence="14 15">
    <name type="scientific">Roseovarius rhodophyticola</name>
    <dbReference type="NCBI Taxonomy" id="3080827"/>
    <lineage>
        <taxon>Bacteria</taxon>
        <taxon>Pseudomonadati</taxon>
        <taxon>Pseudomonadota</taxon>
        <taxon>Alphaproteobacteria</taxon>
        <taxon>Rhodobacterales</taxon>
        <taxon>Roseobacteraceae</taxon>
        <taxon>Roseovarius</taxon>
    </lineage>
</organism>
<dbReference type="SUPFAM" id="SSF53448">
    <property type="entry name" value="Nucleotide-diphospho-sugar transferases"/>
    <property type="match status" value="1"/>
</dbReference>
<feature type="transmembrane region" description="Helical" evidence="12">
    <location>
        <begin position="434"/>
        <end position="452"/>
    </location>
</feature>
<evidence type="ECO:0000256" key="4">
    <source>
        <dbReference type="ARBA" id="ARBA00020585"/>
    </source>
</evidence>
<dbReference type="NCBIfam" id="NF003962">
    <property type="entry name" value="PRK05454.2-5"/>
    <property type="match status" value="1"/>
</dbReference>
<keyword evidence="6" id="KW-0997">Cell inner membrane</keyword>
<dbReference type="EMBL" id="CP146606">
    <property type="protein sequence ID" value="WYK18683.1"/>
    <property type="molecule type" value="Genomic_DNA"/>
</dbReference>
<keyword evidence="8 14" id="KW-0808">Transferase</keyword>
<keyword evidence="10 12" id="KW-1133">Transmembrane helix</keyword>
<feature type="transmembrane region" description="Helical" evidence="12">
    <location>
        <begin position="529"/>
        <end position="549"/>
    </location>
</feature>
<feature type="transmembrane region" description="Helical" evidence="12">
    <location>
        <begin position="485"/>
        <end position="508"/>
    </location>
</feature>
<evidence type="ECO:0000256" key="1">
    <source>
        <dbReference type="ARBA" id="ARBA00004429"/>
    </source>
</evidence>
<dbReference type="GO" id="GO:0016757">
    <property type="term" value="F:glycosyltransferase activity"/>
    <property type="evidence" value="ECO:0007669"/>
    <property type="project" value="UniProtKB-KW"/>
</dbReference>
<comment type="similarity">
    <text evidence="3">Belongs to the glycosyltransferase 2 family. OpgH subfamily.</text>
</comment>
<evidence type="ECO:0000256" key="8">
    <source>
        <dbReference type="ARBA" id="ARBA00022679"/>
    </source>
</evidence>
<comment type="subcellular location">
    <subcellularLocation>
        <location evidence="1">Cell inner membrane</location>
        <topology evidence="1">Multi-pass membrane protein</topology>
    </subcellularLocation>
</comment>
<evidence type="ECO:0000256" key="5">
    <source>
        <dbReference type="ARBA" id="ARBA00022475"/>
    </source>
</evidence>
<evidence type="ECO:0000259" key="13">
    <source>
        <dbReference type="Pfam" id="PF13632"/>
    </source>
</evidence>
<feature type="transmembrane region" description="Helical" evidence="12">
    <location>
        <begin position="46"/>
        <end position="75"/>
    </location>
</feature>
<accession>A0ABZ2TKN2</accession>
<dbReference type="InterPro" id="IPR001173">
    <property type="entry name" value="Glyco_trans_2-like"/>
</dbReference>
<feature type="transmembrane region" description="Helical" evidence="12">
    <location>
        <begin position="409"/>
        <end position="427"/>
    </location>
</feature>
<gene>
    <name evidence="14" type="primary">mdoH</name>
    <name evidence="14" type="ORF">RZS32_001995</name>
</gene>
<reference evidence="14 15" key="1">
    <citation type="submission" date="2024-02" db="EMBL/GenBank/DDBJ databases">
        <title>Roseovarius strain W115 nov., isolated from a marine algae.</title>
        <authorList>
            <person name="Lee M.W."/>
            <person name="Lee J.K."/>
            <person name="Kim J.M."/>
            <person name="Choi D.G."/>
            <person name="Baek J.H."/>
            <person name="Bayburt H."/>
            <person name="Jung J.J."/>
            <person name="Han D.M."/>
            <person name="Jeon C.O."/>
        </authorList>
    </citation>
    <scope>NUCLEOTIDE SEQUENCE [LARGE SCALE GENOMIC DNA]</scope>
    <source>
        <strain evidence="14 15">W115</strain>
    </source>
</reference>
<evidence type="ECO:0000256" key="10">
    <source>
        <dbReference type="ARBA" id="ARBA00022989"/>
    </source>
</evidence>
<dbReference type="Gene3D" id="3.90.550.10">
    <property type="entry name" value="Spore Coat Polysaccharide Biosynthesis Protein SpsA, Chain A"/>
    <property type="match status" value="1"/>
</dbReference>
<evidence type="ECO:0000256" key="12">
    <source>
        <dbReference type="SAM" id="Phobius"/>
    </source>
</evidence>
<dbReference type="RefSeq" id="WP_317055366.1">
    <property type="nucleotide sequence ID" value="NZ_CP146606.1"/>
</dbReference>
<dbReference type="InterPro" id="IPR050321">
    <property type="entry name" value="Glycosyltr_2/OpgH_subfam"/>
</dbReference>
<feature type="transmembrane region" description="Helical" evidence="12">
    <location>
        <begin position="81"/>
        <end position="103"/>
    </location>
</feature>
<evidence type="ECO:0000313" key="14">
    <source>
        <dbReference type="EMBL" id="WYK18683.1"/>
    </source>
</evidence>
<proteinExistence type="inferred from homology"/>
<comment type="pathway">
    <text evidence="2">Glycan metabolism; osmoregulated periplasmic glucan (OPG) biosynthesis.</text>
</comment>
<keyword evidence="15" id="KW-1185">Reference proteome</keyword>
<evidence type="ECO:0000256" key="9">
    <source>
        <dbReference type="ARBA" id="ARBA00022692"/>
    </source>
</evidence>
<keyword evidence="11 12" id="KW-0472">Membrane</keyword>
<keyword evidence="5" id="KW-1003">Cell membrane</keyword>
<dbReference type="PANTHER" id="PTHR43867">
    <property type="entry name" value="CELLULOSE SYNTHASE CATALYTIC SUBUNIT A [UDP-FORMING]"/>
    <property type="match status" value="1"/>
</dbReference>
<dbReference type="Proteomes" id="UP001281305">
    <property type="component" value="Chromosome"/>
</dbReference>
<keyword evidence="7 14" id="KW-0328">Glycosyltransferase</keyword>
<dbReference type="Pfam" id="PF13632">
    <property type="entry name" value="Glyco_trans_2_3"/>
    <property type="match status" value="1"/>
</dbReference>
<evidence type="ECO:0000256" key="7">
    <source>
        <dbReference type="ARBA" id="ARBA00022676"/>
    </source>
</evidence>